<evidence type="ECO:0000313" key="5">
    <source>
        <dbReference type="EMBL" id="EAQ05616.1"/>
    </source>
</evidence>
<evidence type="ECO:0000256" key="2">
    <source>
        <dbReference type="ARBA" id="ARBA00023169"/>
    </source>
</evidence>
<keyword evidence="6" id="KW-1185">Reference proteome</keyword>
<dbReference type="STRING" id="314232.SKA53_00979"/>
<dbReference type="GO" id="GO:0000271">
    <property type="term" value="P:polysaccharide biosynthetic process"/>
    <property type="evidence" value="ECO:0007669"/>
    <property type="project" value="UniProtKB-KW"/>
</dbReference>
<dbReference type="PANTHER" id="PTHR30576:SF0">
    <property type="entry name" value="UNDECAPRENYL-PHOSPHATE N-ACETYLGALACTOSAMINYL 1-PHOSPHATE TRANSFERASE-RELATED"/>
    <property type="match status" value="1"/>
</dbReference>
<comment type="caution">
    <text evidence="5">The sequence shown here is derived from an EMBL/GenBank/DDBJ whole genome shotgun (WGS) entry which is preliminary data.</text>
</comment>
<comment type="similarity">
    <text evidence="1">Belongs to the bacterial sugar transferase family.</text>
</comment>
<dbReference type="Pfam" id="PF02397">
    <property type="entry name" value="Bac_transf"/>
    <property type="match status" value="1"/>
</dbReference>
<evidence type="ECO:0000313" key="6">
    <source>
        <dbReference type="Proteomes" id="UP000004507"/>
    </source>
</evidence>
<dbReference type="HOGENOM" id="CLU_024920_1_2_5"/>
<evidence type="ECO:0000256" key="1">
    <source>
        <dbReference type="ARBA" id="ARBA00006464"/>
    </source>
</evidence>
<evidence type="ECO:0000259" key="4">
    <source>
        <dbReference type="Pfam" id="PF02397"/>
    </source>
</evidence>
<dbReference type="GO" id="GO:0016780">
    <property type="term" value="F:phosphotransferase activity, for other substituted phosphate groups"/>
    <property type="evidence" value="ECO:0007669"/>
    <property type="project" value="TreeGrafter"/>
</dbReference>
<proteinExistence type="inferred from homology"/>
<feature type="domain" description="Bacterial sugar transferase" evidence="4">
    <location>
        <begin position="38"/>
        <end position="220"/>
    </location>
</feature>
<dbReference type="eggNOG" id="COG2148">
    <property type="taxonomic scope" value="Bacteria"/>
</dbReference>
<evidence type="ECO:0000256" key="3">
    <source>
        <dbReference type="SAM" id="Phobius"/>
    </source>
</evidence>
<accession>A3V8G4</accession>
<organism evidence="5 6">
    <name type="scientific">Yoonia vestfoldensis SKA53</name>
    <dbReference type="NCBI Taxonomy" id="314232"/>
    <lineage>
        <taxon>Bacteria</taxon>
        <taxon>Pseudomonadati</taxon>
        <taxon>Pseudomonadota</taxon>
        <taxon>Alphaproteobacteria</taxon>
        <taxon>Rhodobacterales</taxon>
        <taxon>Paracoccaceae</taxon>
        <taxon>Yoonia</taxon>
    </lineage>
</organism>
<dbReference type="PANTHER" id="PTHR30576">
    <property type="entry name" value="COLANIC BIOSYNTHESIS UDP-GLUCOSE LIPID CARRIER TRANSFERASE"/>
    <property type="match status" value="1"/>
</dbReference>
<dbReference type="AlphaFoldDB" id="A3V8G4"/>
<feature type="transmembrane region" description="Helical" evidence="3">
    <location>
        <begin position="44"/>
        <end position="67"/>
    </location>
</feature>
<sequence length="225" mass="24836">MGAVVRGMSDVSRHDGRVGKQACGRAIRPDTGRPRLSKRVFDHVVALLLLGLLVPVGAVLLVLNPFANAGPLIYRQDRIGYRCRRFAAYKFRTMRCATGAARGAFDALDADRITALGRVLRKSRLDELPQIINVLRGEMSLIGPRPDSYDHACVYLRDIAGYGARHNVRPGVSGLAQVELGYVDGIDGIRRKVALDLHYIAHASFRLDLWIAWRTIIVVLARKGA</sequence>
<keyword evidence="3" id="KW-0812">Transmembrane</keyword>
<reference evidence="5 6" key="1">
    <citation type="submission" date="2006-01" db="EMBL/GenBank/DDBJ databases">
        <authorList>
            <person name="Hagstrom A."/>
            <person name="Ferriera S."/>
            <person name="Johnson J."/>
            <person name="Kravitz S."/>
            <person name="Halpern A."/>
            <person name="Remington K."/>
            <person name="Beeson K."/>
            <person name="Tran B."/>
            <person name="Rogers Y.-H."/>
            <person name="Friedman R."/>
            <person name="Venter J.C."/>
        </authorList>
    </citation>
    <scope>NUCLEOTIDE SEQUENCE [LARGE SCALE GENOMIC DNA]</scope>
    <source>
        <strain evidence="5 6">SKA53</strain>
    </source>
</reference>
<keyword evidence="3" id="KW-1133">Transmembrane helix</keyword>
<dbReference type="EMBL" id="AAMS01000008">
    <property type="protein sequence ID" value="EAQ05616.1"/>
    <property type="molecule type" value="Genomic_DNA"/>
</dbReference>
<name>A3V8G4_9RHOB</name>
<keyword evidence="2" id="KW-0270">Exopolysaccharide synthesis</keyword>
<gene>
    <name evidence="5" type="ORF">SKA53_00979</name>
</gene>
<keyword evidence="5" id="KW-0808">Transferase</keyword>
<protein>
    <submittedName>
        <fullName evidence="5">Putative glycosyltransferase</fullName>
    </submittedName>
</protein>
<dbReference type="InterPro" id="IPR003362">
    <property type="entry name" value="Bact_transf"/>
</dbReference>
<keyword evidence="3" id="KW-0472">Membrane</keyword>
<dbReference type="Proteomes" id="UP000004507">
    <property type="component" value="Unassembled WGS sequence"/>
</dbReference>